<dbReference type="Pfam" id="PF24803">
    <property type="entry name" value="DUF7704"/>
    <property type="match status" value="1"/>
</dbReference>
<evidence type="ECO:0000259" key="2">
    <source>
        <dbReference type="Pfam" id="PF24803"/>
    </source>
</evidence>
<sequence length="158" mass="17852">MPPIPRFFFLYVEPCLCFFGGFLQPILNPLSITTLLPSSLAGRNTLDPNPTPLEIMLALQTSVLMFMISTLTVVIMLWGDKRVVKGYVWVSALTDVPHWGSFAYVLGWEGLKQWRTWEAPLWMQLGVPVLTMVFKIGYLTGAFGEDRVVGKEKGRKEL</sequence>
<feature type="transmembrane region" description="Helical" evidence="1">
    <location>
        <begin position="7"/>
        <end position="27"/>
    </location>
</feature>
<dbReference type="PANTHER" id="PTHR37019">
    <property type="entry name" value="CHROMOSOME 1, WHOLE GENOME SHOTGUN SEQUENCE"/>
    <property type="match status" value="1"/>
</dbReference>
<keyword evidence="4" id="KW-1185">Reference proteome</keyword>
<keyword evidence="1" id="KW-1133">Transmembrane helix</keyword>
<evidence type="ECO:0000256" key="1">
    <source>
        <dbReference type="SAM" id="Phobius"/>
    </source>
</evidence>
<keyword evidence="1" id="KW-0472">Membrane</keyword>
<dbReference type="Proteomes" id="UP000184330">
    <property type="component" value="Unassembled WGS sequence"/>
</dbReference>
<feature type="domain" description="DUF7704" evidence="2">
    <location>
        <begin position="1"/>
        <end position="145"/>
    </location>
</feature>
<dbReference type="AlphaFoldDB" id="A0A1L7XNF0"/>
<gene>
    <name evidence="3" type="ORF">PAC_16492</name>
</gene>
<feature type="transmembrane region" description="Helical" evidence="1">
    <location>
        <begin position="86"/>
        <end position="106"/>
    </location>
</feature>
<accession>A0A1L7XNF0</accession>
<protein>
    <recommendedName>
        <fullName evidence="2">DUF7704 domain-containing protein</fullName>
    </recommendedName>
</protein>
<organism evidence="3 4">
    <name type="scientific">Phialocephala subalpina</name>
    <dbReference type="NCBI Taxonomy" id="576137"/>
    <lineage>
        <taxon>Eukaryota</taxon>
        <taxon>Fungi</taxon>
        <taxon>Dikarya</taxon>
        <taxon>Ascomycota</taxon>
        <taxon>Pezizomycotina</taxon>
        <taxon>Leotiomycetes</taxon>
        <taxon>Helotiales</taxon>
        <taxon>Mollisiaceae</taxon>
        <taxon>Phialocephala</taxon>
        <taxon>Phialocephala fortinii species complex</taxon>
    </lineage>
</organism>
<dbReference type="OrthoDB" id="2937326at2759"/>
<keyword evidence="1" id="KW-0812">Transmembrane</keyword>
<evidence type="ECO:0000313" key="3">
    <source>
        <dbReference type="EMBL" id="CZR66591.1"/>
    </source>
</evidence>
<name>A0A1L7XNF0_9HELO</name>
<dbReference type="PANTHER" id="PTHR37019:SF2">
    <property type="entry name" value="EXPERA DOMAIN-CONTAINING PROTEIN"/>
    <property type="match status" value="1"/>
</dbReference>
<evidence type="ECO:0000313" key="4">
    <source>
        <dbReference type="Proteomes" id="UP000184330"/>
    </source>
</evidence>
<proteinExistence type="predicted"/>
<reference evidence="3 4" key="1">
    <citation type="submission" date="2016-03" db="EMBL/GenBank/DDBJ databases">
        <authorList>
            <person name="Ploux O."/>
        </authorList>
    </citation>
    <scope>NUCLEOTIDE SEQUENCE [LARGE SCALE GENOMIC DNA]</scope>
    <source>
        <strain evidence="3 4">UAMH 11012</strain>
    </source>
</reference>
<feature type="transmembrane region" description="Helical" evidence="1">
    <location>
        <begin position="55"/>
        <end position="79"/>
    </location>
</feature>
<feature type="transmembrane region" description="Helical" evidence="1">
    <location>
        <begin position="121"/>
        <end position="143"/>
    </location>
</feature>
<dbReference type="EMBL" id="FJOG01000038">
    <property type="protein sequence ID" value="CZR66591.1"/>
    <property type="molecule type" value="Genomic_DNA"/>
</dbReference>
<dbReference type="InterPro" id="IPR056121">
    <property type="entry name" value="DUF7704"/>
</dbReference>